<dbReference type="Proteomes" id="UP000095300">
    <property type="component" value="Unassembled WGS sequence"/>
</dbReference>
<dbReference type="OrthoDB" id="342730at2759"/>
<dbReference type="GO" id="GO:0005886">
    <property type="term" value="C:plasma membrane"/>
    <property type="evidence" value="ECO:0007669"/>
    <property type="project" value="TreeGrafter"/>
</dbReference>
<dbReference type="GO" id="GO:0098964">
    <property type="term" value="P:anterograde dendritic transport of messenger ribonucleoprotein complex"/>
    <property type="evidence" value="ECO:0007669"/>
    <property type="project" value="TreeGrafter"/>
</dbReference>
<dbReference type="Pfam" id="PF00035">
    <property type="entry name" value="dsrm"/>
    <property type="match status" value="3"/>
</dbReference>
<evidence type="ECO:0000256" key="2">
    <source>
        <dbReference type="ARBA" id="ARBA00022884"/>
    </source>
</evidence>
<dbReference type="PANTHER" id="PTHR46054">
    <property type="entry name" value="MATERNAL EFFECT PROTEIN STAUFEN"/>
    <property type="match status" value="1"/>
</dbReference>
<feature type="domain" description="DRBM" evidence="5">
    <location>
        <begin position="550"/>
        <end position="583"/>
    </location>
</feature>
<evidence type="ECO:0000313" key="7">
    <source>
        <dbReference type="Proteomes" id="UP000095300"/>
    </source>
</evidence>
<dbReference type="InterPro" id="IPR014720">
    <property type="entry name" value="dsRBD_dom"/>
</dbReference>
<feature type="compositionally biased region" description="Basic and acidic residues" evidence="4">
    <location>
        <begin position="711"/>
        <end position="720"/>
    </location>
</feature>
<dbReference type="Gene3D" id="3.30.160.20">
    <property type="match status" value="5"/>
</dbReference>
<accession>A0A1I8PSM4</accession>
<keyword evidence="1" id="KW-0677">Repeat</keyword>
<feature type="region of interest" description="Disordered" evidence="4">
    <location>
        <begin position="669"/>
        <end position="739"/>
    </location>
</feature>
<dbReference type="VEuPathDB" id="VectorBase:SCAU010719"/>
<feature type="domain" description="DRBM" evidence="5">
    <location>
        <begin position="938"/>
        <end position="1005"/>
    </location>
</feature>
<feature type="domain" description="DRBM" evidence="5">
    <location>
        <begin position="740"/>
        <end position="810"/>
    </location>
</feature>
<feature type="domain" description="DRBM" evidence="5">
    <location>
        <begin position="604"/>
        <end position="671"/>
    </location>
</feature>
<dbReference type="CDD" id="cd19857">
    <property type="entry name" value="DSRM_STAU_rpt1"/>
    <property type="match status" value="1"/>
</dbReference>
<dbReference type="GO" id="GO:0043025">
    <property type="term" value="C:neuronal cell body"/>
    <property type="evidence" value="ECO:0007669"/>
    <property type="project" value="TreeGrafter"/>
</dbReference>
<dbReference type="AlphaFoldDB" id="A0A1I8PSM4"/>
<evidence type="ECO:0000259" key="5">
    <source>
        <dbReference type="PROSITE" id="PS50137"/>
    </source>
</evidence>
<dbReference type="CDD" id="cd19861">
    <property type="entry name" value="DSRM_STAU_rpt5"/>
    <property type="match status" value="1"/>
</dbReference>
<dbReference type="GO" id="GO:0032839">
    <property type="term" value="C:dendrite cytoplasm"/>
    <property type="evidence" value="ECO:0007669"/>
    <property type="project" value="GOC"/>
</dbReference>
<feature type="compositionally biased region" description="Pro residues" evidence="4">
    <location>
        <begin position="43"/>
        <end position="58"/>
    </location>
</feature>
<dbReference type="SUPFAM" id="SSF54768">
    <property type="entry name" value="dsRNA-binding domain-like"/>
    <property type="match status" value="5"/>
</dbReference>
<dbReference type="GO" id="GO:0010468">
    <property type="term" value="P:regulation of gene expression"/>
    <property type="evidence" value="ECO:0007669"/>
    <property type="project" value="UniProtKB-ARBA"/>
</dbReference>
<feature type="region of interest" description="Disordered" evidence="4">
    <location>
        <begin position="257"/>
        <end position="277"/>
    </location>
</feature>
<name>A0A1I8PSM4_STOCA</name>
<dbReference type="GO" id="GO:0010494">
    <property type="term" value="C:cytoplasmic stress granule"/>
    <property type="evidence" value="ECO:0007669"/>
    <property type="project" value="TreeGrafter"/>
</dbReference>
<keyword evidence="2 3" id="KW-0694">RNA-binding</keyword>
<feature type="domain" description="DRBM" evidence="5">
    <location>
        <begin position="325"/>
        <end position="392"/>
    </location>
</feature>
<feature type="region of interest" description="Disordered" evidence="4">
    <location>
        <begin position="1"/>
        <end position="28"/>
    </location>
</feature>
<feature type="region of interest" description="Disordered" evidence="4">
    <location>
        <begin position="583"/>
        <end position="602"/>
    </location>
</feature>
<evidence type="ECO:0000256" key="3">
    <source>
        <dbReference type="PROSITE-ProRule" id="PRU00266"/>
    </source>
</evidence>
<dbReference type="PANTHER" id="PTHR46054:SF3">
    <property type="entry name" value="MATERNAL EFFECT PROTEIN STAUFEN"/>
    <property type="match status" value="1"/>
</dbReference>
<feature type="compositionally biased region" description="Polar residues" evidence="4">
    <location>
        <begin position="61"/>
        <end position="81"/>
    </location>
</feature>
<protein>
    <recommendedName>
        <fullName evidence="5">DRBM domain-containing protein</fullName>
    </recommendedName>
</protein>
<sequence>MNRPTNVPQPPPPNMPRHLTHGHHNMRAPPTTALQQVAAHHALPPPPPPMGYAPPPQMVPNVQQRSNRTQNYHSFMETPNSGAIPPYMHYNRMGGNQGNKKYHYPSLNKPRAPKPIAESHHHQQQQQPRQHHQTLQSQPQQQLTHPNYSNVPPYILEVPTTSSAAATHETRRSLQQNQVQDSYTPRSKKFNENPRHFETNVQQAAVPSVTSLSSSVARSASVESNRNATVEDMPVSSTKTLSVLEKSSVLLPLDEEEAKAKGDEGNHSRNNDGNENAHLCQGETVQEKPLVIDEANIQNENLIVEKSNSETNDENVDLKSSREKTPMCLVNDLARFNKISFQYRLTGENGPAHCKRFTVTLKLGDEEYMAEGMKIKEAQHLAAKEAIQKTKYKHPIPKTNRRHDDQSSTRVNVTPTVELNALAMKLGLQTYYIFDPRQPAANVADNKNAAGPGDKGMLQPRYRVAGGLGTGIQNQIPGSAKYVSGAGTFVPSLAHPHQHNPGIMHHVQQAAHHRGAANYPHCYPILPPHMMAAATQHHVAAALFSTPCRITLIVGTQKFVGTGRTIQQAKHDAAAQAIESLKEEMNSQQKENADDKSEDAENKSPISLVFEIGIKRNLPVDFKILREDGPAHMRTFTTACIVGQIETVAEGTGKKISKKKAAQKMLEELNKLPPIATPTNSPTKRVKSKGAVGCPRKSGASAHGKGGIPAESKEVTPRTRDKSKKRSSTVSVDAESDPSNPITKLIELFQHNKEKEPVFKLITEGGKERARQRQFVVEVSSKDITARGVGNSKKSARRNAAQNFLMSLGADGNDKTTTEVDAATSQVGPTATGRVDTNDVLEKSIILNTVAPVILAKDTAEITGAKKKEPKIPAESVTEIELSTKQDDKVEAVVPLKQPEVDKPTPVSSPNTDKLPLSTTTTTATTATTTTTTKPGLYMKDKLLYLARLMGFEVDFSDYPKGNHNEFLSIVMISTNPPQICHGIGANAAESQEDAASNALKILSEMGLSK</sequence>
<proteinExistence type="predicted"/>
<feature type="compositionally biased region" description="Polar residues" evidence="4">
    <location>
        <begin position="173"/>
        <end position="185"/>
    </location>
</feature>
<dbReference type="GO" id="GO:0035418">
    <property type="term" value="P:protein localization to synapse"/>
    <property type="evidence" value="ECO:0007669"/>
    <property type="project" value="TreeGrafter"/>
</dbReference>
<evidence type="ECO:0000256" key="1">
    <source>
        <dbReference type="ARBA" id="ARBA00022737"/>
    </source>
</evidence>
<dbReference type="CDD" id="cd19859">
    <property type="entry name" value="DSRM_STAU_rpt3"/>
    <property type="match status" value="1"/>
</dbReference>
<evidence type="ECO:0000256" key="4">
    <source>
        <dbReference type="SAM" id="MobiDB-lite"/>
    </source>
</evidence>
<dbReference type="Pfam" id="PF16482">
    <property type="entry name" value="Staufen_C"/>
    <property type="match status" value="1"/>
</dbReference>
<dbReference type="PROSITE" id="PS50137">
    <property type="entry name" value="DS_RBD"/>
    <property type="match status" value="5"/>
</dbReference>
<feature type="compositionally biased region" description="Basic and acidic residues" evidence="4">
    <location>
        <begin position="258"/>
        <end position="272"/>
    </location>
</feature>
<feature type="compositionally biased region" description="Low complexity" evidence="4">
    <location>
        <begin position="124"/>
        <end position="146"/>
    </location>
</feature>
<keyword evidence="7" id="KW-1185">Reference proteome</keyword>
<evidence type="ECO:0000313" key="6">
    <source>
        <dbReference type="EnsemblMetazoa" id="SCAU010719-PB"/>
    </source>
</evidence>
<dbReference type="InterPro" id="IPR032478">
    <property type="entry name" value="Staufen_C"/>
</dbReference>
<dbReference type="GO" id="GO:0003725">
    <property type="term" value="F:double-stranded RNA binding"/>
    <property type="evidence" value="ECO:0007669"/>
    <property type="project" value="TreeGrafter"/>
</dbReference>
<gene>
    <name evidence="6" type="primary">106090733</name>
</gene>
<feature type="region of interest" description="Disordered" evidence="4">
    <location>
        <begin position="40"/>
        <end position="193"/>
    </location>
</feature>
<dbReference type="EnsemblMetazoa" id="SCAU010719-RB">
    <property type="protein sequence ID" value="SCAU010719-PB"/>
    <property type="gene ID" value="SCAU010719"/>
</dbReference>
<dbReference type="InterPro" id="IPR051740">
    <property type="entry name" value="DRBM-containing_protein"/>
</dbReference>
<dbReference type="FunFam" id="3.30.160.20:FF:000007">
    <property type="entry name" value="Double-stranded RNA-binding protein Staufen homolog 1"/>
    <property type="match status" value="2"/>
</dbReference>
<dbReference type="GO" id="GO:0008298">
    <property type="term" value="P:intracellular mRNA localization"/>
    <property type="evidence" value="ECO:0007669"/>
    <property type="project" value="TreeGrafter"/>
</dbReference>
<dbReference type="GO" id="GO:0048477">
    <property type="term" value="P:oogenesis"/>
    <property type="evidence" value="ECO:0007669"/>
    <property type="project" value="UniProtKB-ARBA"/>
</dbReference>
<dbReference type="GO" id="GO:0003729">
    <property type="term" value="F:mRNA binding"/>
    <property type="evidence" value="ECO:0007669"/>
    <property type="project" value="TreeGrafter"/>
</dbReference>
<reference evidence="6" key="1">
    <citation type="submission" date="2020-05" db="UniProtKB">
        <authorList>
            <consortium name="EnsemblMetazoa"/>
        </authorList>
    </citation>
    <scope>IDENTIFICATION</scope>
    <source>
        <strain evidence="6">USDA</strain>
    </source>
</reference>
<feature type="region of interest" description="Disordered" evidence="4">
    <location>
        <begin position="900"/>
        <end position="925"/>
    </location>
</feature>
<dbReference type="SMART" id="SM00358">
    <property type="entry name" value="DSRM"/>
    <property type="match status" value="5"/>
</dbReference>
<organism evidence="6 7">
    <name type="scientific">Stomoxys calcitrans</name>
    <name type="common">Stable fly</name>
    <name type="synonym">Conops calcitrans</name>
    <dbReference type="NCBI Taxonomy" id="35570"/>
    <lineage>
        <taxon>Eukaryota</taxon>
        <taxon>Metazoa</taxon>
        <taxon>Ecdysozoa</taxon>
        <taxon>Arthropoda</taxon>
        <taxon>Hexapoda</taxon>
        <taxon>Insecta</taxon>
        <taxon>Pterygota</taxon>
        <taxon>Neoptera</taxon>
        <taxon>Endopterygota</taxon>
        <taxon>Diptera</taxon>
        <taxon>Brachycera</taxon>
        <taxon>Muscomorpha</taxon>
        <taxon>Muscoidea</taxon>
        <taxon>Muscidae</taxon>
        <taxon>Stomoxys</taxon>
    </lineage>
</organism>